<feature type="compositionally biased region" description="Gly residues" evidence="1">
    <location>
        <begin position="394"/>
        <end position="414"/>
    </location>
</feature>
<gene>
    <name evidence="2" type="ORF">TWF106_004493</name>
</gene>
<proteinExistence type="predicted"/>
<name>A0A7C8U6F3_ORBOL</name>
<dbReference type="EMBL" id="WIWS01000201">
    <property type="protein sequence ID" value="KAF3198683.1"/>
    <property type="molecule type" value="Genomic_DNA"/>
</dbReference>
<feature type="compositionally biased region" description="Gly residues" evidence="1">
    <location>
        <begin position="421"/>
        <end position="440"/>
    </location>
</feature>
<accession>A0A7C8U6F3</accession>
<protein>
    <submittedName>
        <fullName evidence="2">Uncharacterized protein</fullName>
    </submittedName>
</protein>
<feature type="compositionally biased region" description="Basic and acidic residues" evidence="1">
    <location>
        <begin position="294"/>
        <end position="324"/>
    </location>
</feature>
<evidence type="ECO:0000256" key="1">
    <source>
        <dbReference type="SAM" id="MobiDB-lite"/>
    </source>
</evidence>
<dbReference type="AlphaFoldDB" id="A0A7C8U6F3"/>
<feature type="compositionally biased region" description="Gly residues" evidence="1">
    <location>
        <begin position="261"/>
        <end position="270"/>
    </location>
</feature>
<feature type="compositionally biased region" description="Low complexity" evidence="1">
    <location>
        <begin position="51"/>
        <end position="66"/>
    </location>
</feature>
<sequence length="440" mass="46351">MPRPPRPLTLNFGPGHGGGPGGPPLDRINPPHIREHSHPGPSKGPPILGGPPVVAPNSPNSSHNSATPMPTPPPSHGHRSQSQGESGPPALYDPFGFKPRLPPQDMLSQKWAYQARHLIRAQQALIAAQGEVLRIEQDLVWTEREMFEKERRMAEAGELPEEDDVGGEGVMVEKSEKGGKPNRQTQPPRPANANAPGRKYGGDMYMPGQFPSPTGNGPPGGGPNEKMSKSLVPVSSKENVEGGPSAGAAGGKNKPLPLRIGSGGHGGSSGGPHMRHSYHPGMPPIRSNSMTSDSSHDSDAKAVHAAERERMQHAKYRQEYEKIYGSRSSSRGHKFEEMRKTLGGDFGSPASEDEEEEDEGYGERYDRYYPGQYTEALNSSKKEKRRPDMLNMKSGGGGGGGNGGGGGGGGGGGYVDKWVQGSGGGGGGGGGGGRSGNRWL</sequence>
<reference evidence="2 3" key="1">
    <citation type="submission" date="2019-06" db="EMBL/GenBank/DDBJ databases">
        <authorList>
            <person name="Palmer J.M."/>
        </authorList>
    </citation>
    <scope>NUCLEOTIDE SEQUENCE [LARGE SCALE GENOMIC DNA]</scope>
    <source>
        <strain evidence="2 3">TWF106</strain>
    </source>
</reference>
<dbReference type="Proteomes" id="UP000472727">
    <property type="component" value="Unassembled WGS sequence"/>
</dbReference>
<comment type="caution">
    <text evidence="2">The sequence shown here is derived from an EMBL/GenBank/DDBJ whole genome shotgun (WGS) entry which is preliminary data.</text>
</comment>
<evidence type="ECO:0000313" key="2">
    <source>
        <dbReference type="EMBL" id="KAF3198683.1"/>
    </source>
</evidence>
<organism evidence="2 3">
    <name type="scientific">Orbilia oligospora</name>
    <name type="common">Nematode-trapping fungus</name>
    <name type="synonym">Arthrobotrys oligospora</name>
    <dbReference type="NCBI Taxonomy" id="2813651"/>
    <lineage>
        <taxon>Eukaryota</taxon>
        <taxon>Fungi</taxon>
        <taxon>Dikarya</taxon>
        <taxon>Ascomycota</taxon>
        <taxon>Pezizomycotina</taxon>
        <taxon>Orbiliomycetes</taxon>
        <taxon>Orbiliales</taxon>
        <taxon>Orbiliaceae</taxon>
        <taxon>Orbilia</taxon>
    </lineage>
</organism>
<feature type="region of interest" description="Disordered" evidence="1">
    <location>
        <begin position="1"/>
        <end position="103"/>
    </location>
</feature>
<feature type="compositionally biased region" description="Acidic residues" evidence="1">
    <location>
        <begin position="351"/>
        <end position="360"/>
    </location>
</feature>
<feature type="compositionally biased region" description="Basic and acidic residues" evidence="1">
    <location>
        <begin position="333"/>
        <end position="342"/>
    </location>
</feature>
<feature type="region of interest" description="Disordered" evidence="1">
    <location>
        <begin position="152"/>
        <end position="440"/>
    </location>
</feature>
<evidence type="ECO:0000313" key="3">
    <source>
        <dbReference type="Proteomes" id="UP000472727"/>
    </source>
</evidence>